<evidence type="ECO:0000313" key="2">
    <source>
        <dbReference type="Proteomes" id="UP000634136"/>
    </source>
</evidence>
<evidence type="ECO:0000313" key="1">
    <source>
        <dbReference type="EMBL" id="KAF7823925.1"/>
    </source>
</evidence>
<dbReference type="EMBL" id="JAAIUW010000007">
    <property type="protein sequence ID" value="KAF7823925.1"/>
    <property type="molecule type" value="Genomic_DNA"/>
</dbReference>
<proteinExistence type="predicted"/>
<accession>A0A834WHT4</accession>
<dbReference type="AlphaFoldDB" id="A0A834WHT4"/>
<name>A0A834WHT4_9FABA</name>
<sequence>MPAITAQNPSPKLELFYFSSHAPLGHKPNTRINTSPMDNNLDLKVEMRKDLQQRSPIFPSCLFTWHAFPLHQCLQIRTVPIIHVAKVYNSFRKLLKGSMRMGISASCDASSSSSLLLNLLGSSSTHPMSLLEVLQAFYSQVEKGWYHTKLCKESFPRKNEMWSCIKTQPKDGMRSYSVVKCRWMS</sequence>
<organism evidence="1 2">
    <name type="scientific">Senna tora</name>
    <dbReference type="NCBI Taxonomy" id="362788"/>
    <lineage>
        <taxon>Eukaryota</taxon>
        <taxon>Viridiplantae</taxon>
        <taxon>Streptophyta</taxon>
        <taxon>Embryophyta</taxon>
        <taxon>Tracheophyta</taxon>
        <taxon>Spermatophyta</taxon>
        <taxon>Magnoliopsida</taxon>
        <taxon>eudicotyledons</taxon>
        <taxon>Gunneridae</taxon>
        <taxon>Pentapetalae</taxon>
        <taxon>rosids</taxon>
        <taxon>fabids</taxon>
        <taxon>Fabales</taxon>
        <taxon>Fabaceae</taxon>
        <taxon>Caesalpinioideae</taxon>
        <taxon>Cassia clade</taxon>
        <taxon>Senna</taxon>
    </lineage>
</organism>
<gene>
    <name evidence="1" type="ORF">G2W53_022069</name>
</gene>
<dbReference type="Proteomes" id="UP000634136">
    <property type="component" value="Unassembled WGS sequence"/>
</dbReference>
<reference evidence="1" key="1">
    <citation type="submission" date="2020-09" db="EMBL/GenBank/DDBJ databases">
        <title>Genome-Enabled Discovery of Anthraquinone Biosynthesis in Senna tora.</title>
        <authorList>
            <person name="Kang S.-H."/>
            <person name="Pandey R.P."/>
            <person name="Lee C.-M."/>
            <person name="Sim J.-S."/>
            <person name="Jeong J.-T."/>
            <person name="Choi B.-S."/>
            <person name="Jung M."/>
            <person name="Ginzburg D."/>
            <person name="Zhao K."/>
            <person name="Won S.Y."/>
            <person name="Oh T.-J."/>
            <person name="Yu Y."/>
            <person name="Kim N.-H."/>
            <person name="Lee O.R."/>
            <person name="Lee T.-H."/>
            <person name="Bashyal P."/>
            <person name="Kim T.-S."/>
            <person name="Lee W.-H."/>
            <person name="Kawkins C."/>
            <person name="Kim C.-K."/>
            <person name="Kim J.S."/>
            <person name="Ahn B.O."/>
            <person name="Rhee S.Y."/>
            <person name="Sohng J.K."/>
        </authorList>
    </citation>
    <scope>NUCLEOTIDE SEQUENCE</scope>
    <source>
        <tissue evidence="1">Leaf</tissue>
    </source>
</reference>
<comment type="caution">
    <text evidence="1">The sequence shown here is derived from an EMBL/GenBank/DDBJ whole genome shotgun (WGS) entry which is preliminary data.</text>
</comment>
<protein>
    <submittedName>
        <fullName evidence="1">Uncharacterized protein</fullName>
    </submittedName>
</protein>
<keyword evidence="2" id="KW-1185">Reference proteome</keyword>